<name>A0A0H5PXL0_9ZZZZ</name>
<reference evidence="1" key="2">
    <citation type="submission" date="2015-07" db="EMBL/GenBank/DDBJ databases">
        <title>Plasmids, circular viruses and viroids from rat gut.</title>
        <authorList>
            <person name="Jorgensen T.J."/>
            <person name="Hansen M.A."/>
            <person name="Xu Z."/>
            <person name="Tabak M.A."/>
            <person name="Sorensen S.J."/>
            <person name="Hansen L.H."/>
        </authorList>
    </citation>
    <scope>NUCLEOTIDE SEQUENCE</scope>
    <source>
        <strain evidence="1">RGRH0229</strain>
    </source>
</reference>
<proteinExistence type="predicted"/>
<sequence length="91" mass="10399">MNNHRSITIVQKYGMFAVHHDRIVGSRLLWTAPNFEVWVKGELSGLLYEQAANLAMHHAERIGIAPHELKRAGGTPYRLNRGSDTKTKRMF</sequence>
<accession>A0A0H5PXL0</accession>
<reference evidence="1" key="1">
    <citation type="submission" date="2015-06" db="EMBL/GenBank/DDBJ databases">
        <authorList>
            <person name="Joergensen T."/>
        </authorList>
    </citation>
    <scope>NUCLEOTIDE SEQUENCE</scope>
    <source>
        <strain evidence="1">RGRH0229</strain>
    </source>
</reference>
<organism evidence="1">
    <name type="scientific">uncultured prokaryote</name>
    <dbReference type="NCBI Taxonomy" id="198431"/>
    <lineage>
        <taxon>unclassified sequences</taxon>
        <taxon>environmental samples</taxon>
    </lineage>
</organism>
<evidence type="ECO:0000313" key="1">
    <source>
        <dbReference type="EMBL" id="CRY94303.1"/>
    </source>
</evidence>
<dbReference type="AlphaFoldDB" id="A0A0H5PXL0"/>
<protein>
    <submittedName>
        <fullName evidence="1">Uncharacterized protein</fullName>
    </submittedName>
</protein>
<dbReference type="EMBL" id="LN852902">
    <property type="protein sequence ID" value="CRY94303.1"/>
    <property type="molecule type" value="Genomic_DNA"/>
</dbReference>